<dbReference type="Proteomes" id="UP000798662">
    <property type="component" value="Chromosome 2"/>
</dbReference>
<proteinExistence type="predicted"/>
<evidence type="ECO:0000313" key="1">
    <source>
        <dbReference type="EMBL" id="KAK1864439.1"/>
    </source>
</evidence>
<sequence>MTIKVIGAGYGRTGTMSLKAALEILYGQPVYHMESILLPTPPHSTADDLPAWDAASRDAAGPGHPDWQALLVDRGFVAALDFPIALHVVDLAAAFPAAKVILTVRPSADWCRSWAHLLDVKFRVIRRWGWAAPRLRMAGAWTTRTIFGPLFGAWDLPEGGRLDAATCVAAYEAHNAAVVAAIPAERLLVLPLGSGWEPLCAFLGLPVPAVPYPRVNAAGGGVETFFRRVRNTALAARAADVAPRAAVAAAVVAVAVGVGVALARARRP</sequence>
<organism evidence="1 2">
    <name type="scientific">Pyropia yezoensis</name>
    <name type="common">Susabi-nori</name>
    <name type="synonym">Porphyra yezoensis</name>
    <dbReference type="NCBI Taxonomy" id="2788"/>
    <lineage>
        <taxon>Eukaryota</taxon>
        <taxon>Rhodophyta</taxon>
        <taxon>Bangiophyceae</taxon>
        <taxon>Bangiales</taxon>
        <taxon>Bangiaceae</taxon>
        <taxon>Pyropia</taxon>
    </lineage>
</organism>
<comment type="caution">
    <text evidence="1">The sequence shown here is derived from an EMBL/GenBank/DDBJ whole genome shotgun (WGS) entry which is preliminary data.</text>
</comment>
<name>A0ACC3C276_PYRYE</name>
<dbReference type="EMBL" id="CM020619">
    <property type="protein sequence ID" value="KAK1864439.1"/>
    <property type="molecule type" value="Genomic_DNA"/>
</dbReference>
<keyword evidence="2" id="KW-1185">Reference proteome</keyword>
<gene>
    <name evidence="1" type="ORF">I4F81_006985</name>
</gene>
<reference evidence="1" key="1">
    <citation type="submission" date="2019-11" db="EMBL/GenBank/DDBJ databases">
        <title>Nori genome reveals adaptations in red seaweeds to the harsh intertidal environment.</title>
        <authorList>
            <person name="Wang D."/>
            <person name="Mao Y."/>
        </authorList>
    </citation>
    <scope>NUCLEOTIDE SEQUENCE</scope>
    <source>
        <tissue evidence="1">Gametophyte</tissue>
    </source>
</reference>
<evidence type="ECO:0000313" key="2">
    <source>
        <dbReference type="Proteomes" id="UP000798662"/>
    </source>
</evidence>
<accession>A0ACC3C276</accession>
<protein>
    <submittedName>
        <fullName evidence="1">Uncharacterized protein</fullName>
    </submittedName>
</protein>